<protein>
    <submittedName>
        <fullName evidence="1">Uncharacterized protein</fullName>
    </submittedName>
</protein>
<accession>A0A821KZG3</accession>
<evidence type="ECO:0000313" key="1">
    <source>
        <dbReference type="EMBL" id="CAF4741879.1"/>
    </source>
</evidence>
<reference evidence="1" key="1">
    <citation type="submission" date="2021-02" db="EMBL/GenBank/DDBJ databases">
        <authorList>
            <person name="Steward A R."/>
        </authorList>
    </citation>
    <scope>NUCLEOTIDE SEQUENCE</scope>
</reference>
<name>A0A821KZG3_9NEOP</name>
<keyword evidence="2" id="KW-1185">Reference proteome</keyword>
<dbReference type="EMBL" id="CAJOBZ010000001">
    <property type="protein sequence ID" value="CAF4741879.1"/>
    <property type="molecule type" value="Genomic_DNA"/>
</dbReference>
<gene>
    <name evidence="1" type="ORF">PMACD_LOCUS70</name>
</gene>
<dbReference type="AlphaFoldDB" id="A0A821KZG3"/>
<proteinExistence type="predicted"/>
<evidence type="ECO:0000313" key="2">
    <source>
        <dbReference type="Proteomes" id="UP000663880"/>
    </source>
</evidence>
<organism evidence="1 2">
    <name type="scientific">Pieris macdunnoughi</name>
    <dbReference type="NCBI Taxonomy" id="345717"/>
    <lineage>
        <taxon>Eukaryota</taxon>
        <taxon>Metazoa</taxon>
        <taxon>Ecdysozoa</taxon>
        <taxon>Arthropoda</taxon>
        <taxon>Hexapoda</taxon>
        <taxon>Insecta</taxon>
        <taxon>Pterygota</taxon>
        <taxon>Neoptera</taxon>
        <taxon>Endopterygota</taxon>
        <taxon>Lepidoptera</taxon>
        <taxon>Glossata</taxon>
        <taxon>Ditrysia</taxon>
        <taxon>Papilionoidea</taxon>
        <taxon>Pieridae</taxon>
        <taxon>Pierinae</taxon>
        <taxon>Pieris</taxon>
    </lineage>
</organism>
<comment type="caution">
    <text evidence="1">The sequence shown here is derived from an EMBL/GenBank/DDBJ whole genome shotgun (WGS) entry which is preliminary data.</text>
</comment>
<dbReference type="Proteomes" id="UP000663880">
    <property type="component" value="Unassembled WGS sequence"/>
</dbReference>
<sequence>MPNVWISSSFTCSHVVECSNQLSAHVLARSLNCRMAFTRASCGGTINFVIVSSTLAHQSLMSCDLSSGLNGGAAGGLHRPPIALLSQRSLQQSS</sequence>